<comment type="caution">
    <text evidence="1">The sequence shown here is derived from an EMBL/GenBank/DDBJ whole genome shotgun (WGS) entry which is preliminary data.</text>
</comment>
<dbReference type="AlphaFoldDB" id="A0A558BKH1"/>
<gene>
    <name evidence="1" type="ORF">FNT36_24280</name>
</gene>
<evidence type="ECO:0000313" key="1">
    <source>
        <dbReference type="EMBL" id="TVT36989.1"/>
    </source>
</evidence>
<dbReference type="OrthoDB" id="32195at2"/>
<reference evidence="1 2" key="1">
    <citation type="submission" date="2019-07" db="EMBL/GenBank/DDBJ databases">
        <title>Hymenobacter sp. straun FUR1 Genome sequencing and assembly.</title>
        <authorList>
            <person name="Chhetri G."/>
        </authorList>
    </citation>
    <scope>NUCLEOTIDE SEQUENCE [LARGE SCALE GENOMIC DNA]</scope>
    <source>
        <strain evidence="1 2">Fur1</strain>
    </source>
</reference>
<name>A0A558BKH1_9BACT</name>
<evidence type="ECO:0000313" key="2">
    <source>
        <dbReference type="Proteomes" id="UP000317624"/>
    </source>
</evidence>
<sequence>MMTNPPKLAPEAHYALLFPQQAIPAWALEKMELFVPNEFILREERVETVLVTQIVGTDHPSYGNKVRWIDLLTCTKKSSNFALRNWPGFLNAKTSNITLAHIAGTDKYYIYFGGNHRVGALKLADKKYITCTVAVAYLTPALAG</sequence>
<dbReference type="Proteomes" id="UP000317624">
    <property type="component" value="Unassembled WGS sequence"/>
</dbReference>
<organism evidence="1 2">
    <name type="scientific">Hymenobacter setariae</name>
    <dbReference type="NCBI Taxonomy" id="2594794"/>
    <lineage>
        <taxon>Bacteria</taxon>
        <taxon>Pseudomonadati</taxon>
        <taxon>Bacteroidota</taxon>
        <taxon>Cytophagia</taxon>
        <taxon>Cytophagales</taxon>
        <taxon>Hymenobacteraceae</taxon>
        <taxon>Hymenobacter</taxon>
    </lineage>
</organism>
<protein>
    <submittedName>
        <fullName evidence="1">Uncharacterized protein</fullName>
    </submittedName>
</protein>
<keyword evidence="2" id="KW-1185">Reference proteome</keyword>
<accession>A0A558BKH1</accession>
<dbReference type="RefSeq" id="WP_144853161.1">
    <property type="nucleotide sequence ID" value="NZ_VMRJ01000008.1"/>
</dbReference>
<proteinExistence type="predicted"/>
<dbReference type="EMBL" id="VMRJ01000008">
    <property type="protein sequence ID" value="TVT36989.1"/>
    <property type="molecule type" value="Genomic_DNA"/>
</dbReference>